<dbReference type="Pfam" id="PF07819">
    <property type="entry name" value="PGAP1"/>
    <property type="match status" value="1"/>
</dbReference>
<dbReference type="KEGG" id="acan:ACA1_068330"/>
<feature type="transmembrane region" description="Helical" evidence="10">
    <location>
        <begin position="921"/>
        <end position="941"/>
    </location>
</feature>
<keyword evidence="7 10" id="KW-0653">Protein transport</keyword>
<evidence type="ECO:0000256" key="4">
    <source>
        <dbReference type="ARBA" id="ARBA00022692"/>
    </source>
</evidence>
<feature type="transmembrane region" description="Helical" evidence="10">
    <location>
        <begin position="813"/>
        <end position="829"/>
    </location>
</feature>
<evidence type="ECO:0000259" key="12">
    <source>
        <dbReference type="Pfam" id="PF07819"/>
    </source>
</evidence>
<evidence type="ECO:0000313" key="14">
    <source>
        <dbReference type="Proteomes" id="UP000011083"/>
    </source>
</evidence>
<dbReference type="EMBL" id="KB007857">
    <property type="protein sequence ID" value="ELR23249.1"/>
    <property type="molecule type" value="Genomic_DNA"/>
</dbReference>
<keyword evidence="4 10" id="KW-0812">Transmembrane</keyword>
<dbReference type="SUPFAM" id="SSF53474">
    <property type="entry name" value="alpha/beta-Hydrolases"/>
    <property type="match status" value="1"/>
</dbReference>
<dbReference type="RefSeq" id="XP_004352777.1">
    <property type="nucleotide sequence ID" value="XM_004352725.1"/>
</dbReference>
<proteinExistence type="inferred from homology"/>
<keyword evidence="14" id="KW-1185">Reference proteome</keyword>
<dbReference type="GO" id="GO:0006505">
    <property type="term" value="P:GPI anchor metabolic process"/>
    <property type="evidence" value="ECO:0007669"/>
    <property type="project" value="TreeGrafter"/>
</dbReference>
<feature type="transmembrane region" description="Helical" evidence="10">
    <location>
        <begin position="894"/>
        <end position="915"/>
    </location>
</feature>
<comment type="function">
    <text evidence="10">Involved in inositol deacylation of GPI-anchored proteins which plays important roles in the quality control and ER-associated degradation of GPI-anchored proteins.</text>
</comment>
<sequence>MAASVWVFESETPPDRCWHLPESRLAGAATGDFLGLSIDTPPGAEERMAEYDKGTYRLIYQYPDRLETFIREVMEGEAETEDDLVGWAWTRLVDSLQQTTKVPKAVVFFVHGHAGSGRQIKELSVVLQTLRPTLTDDPVHHSQLAVFGVHFRGELSALQGDVLRRQAMYVNDCIYYLLHSLYPVAHPPKIVVIGHSMGGVVARAALMMPNRLPHAITALITLGAPLQMSLWPFDPSLSTFYHELNTYRPAPNESVPTFSIAGGLRDHLIRTELSAFYGIEPSQEGEQSAFAFTTAIPGVSTSIDHDSLLTCGQFITVLGRCILHIVNPKPPGVLDSIVDVPHRAGNSTHNVTMQADQQTETIDDPRYYLYEPTLKNTTQTQIHHLSLSTWRKRYGQMQLVVATDLPSHALTVSLTSEAEAPRLLIVPAETLNQHDVLVLKVSPRTPDPLDVSNNVTAKPTAGSSFLFAQLYNEYATQIPIFDDDGGQFTVEPTGPLLVGGSVGGFAEDQIRPAVTHFTLPGNTQPVSVWVNPSSSSSTTKVGRPMWEPIIYQYSTCSSLLFEEENVYVDTSPAVIRSHYRTIPQLYRECSSEESTVHLFLFTDPQYEYQVVIEPHLWVTVGHLFSTFVTLSLPAAFFVFALVFAVQRWTLARTGSLHSFAWTLLRLVPVLLAAALCASAALYVFDPPVFMLHESALVFANLSPFTPSFSFHHDPVTNQRMLAFMPVVVFTYGTLLVLAFAMLQVCLVPCVDLAWYESLPPRRAAQARGAISRRAVCQRGAIQRVSGCLAHPYFALLIRVAVCILSILVWRSQPFFTAIVVAFALTLIWVEDEALRYFRQSLSVLLALFLTYHFGCLWFSWAASHPFDGASAFTLPTIALALYSLCLSEMPHTPALHYFLAATGAGVAGYLFLFSWHAVHMIVYAVIALSVCALLGLVASLLHHWLVLAAQLISGTGDDTTALHGAGNGNDSDSDSDEDESDGSVPLSVWYRLRRALRRFPRTWRRHYSRTEASAFRPEDHDEGDNL</sequence>
<dbReference type="PANTHER" id="PTHR15495:SF7">
    <property type="entry name" value="GPI INOSITOL-DEACYLASE"/>
    <property type="match status" value="1"/>
</dbReference>
<dbReference type="STRING" id="1257118.L8HCI6"/>
<dbReference type="Gene3D" id="3.40.50.1820">
    <property type="entry name" value="alpha/beta hydrolase"/>
    <property type="match status" value="1"/>
</dbReference>
<dbReference type="InterPro" id="IPR039529">
    <property type="entry name" value="PGAP1/BST1"/>
</dbReference>
<dbReference type="GO" id="GO:0015031">
    <property type="term" value="P:protein transport"/>
    <property type="evidence" value="ECO:0007669"/>
    <property type="project" value="UniProtKB-KW"/>
</dbReference>
<accession>L8HCI6</accession>
<keyword evidence="6 10" id="KW-0256">Endoplasmic reticulum</keyword>
<evidence type="ECO:0000256" key="2">
    <source>
        <dbReference type="ARBA" id="ARBA00006931"/>
    </source>
</evidence>
<evidence type="ECO:0000256" key="7">
    <source>
        <dbReference type="ARBA" id="ARBA00022927"/>
    </source>
</evidence>
<dbReference type="EC" id="3.1.-.-" evidence="10"/>
<evidence type="ECO:0000313" key="13">
    <source>
        <dbReference type="EMBL" id="ELR23249.1"/>
    </source>
</evidence>
<evidence type="ECO:0000256" key="11">
    <source>
        <dbReference type="SAM" id="MobiDB-lite"/>
    </source>
</evidence>
<feature type="region of interest" description="Disordered" evidence="11">
    <location>
        <begin position="962"/>
        <end position="983"/>
    </location>
</feature>
<evidence type="ECO:0000256" key="10">
    <source>
        <dbReference type="RuleBase" id="RU365011"/>
    </source>
</evidence>
<keyword evidence="3 10" id="KW-0813">Transport</keyword>
<dbReference type="OrthoDB" id="348976at2759"/>
<gene>
    <name evidence="13" type="ORF">ACA1_068330</name>
</gene>
<dbReference type="PANTHER" id="PTHR15495">
    <property type="entry name" value="NEGATIVE REGULATOR OF VESICLE FORMATION-RELATED"/>
    <property type="match status" value="1"/>
</dbReference>
<dbReference type="VEuPathDB" id="AmoebaDB:ACA1_068330"/>
<dbReference type="AlphaFoldDB" id="L8HCI6"/>
<dbReference type="GO" id="GO:0006888">
    <property type="term" value="P:endoplasmic reticulum to Golgi vesicle-mediated transport"/>
    <property type="evidence" value="ECO:0007669"/>
    <property type="project" value="TreeGrafter"/>
</dbReference>
<evidence type="ECO:0000256" key="9">
    <source>
        <dbReference type="ARBA" id="ARBA00023136"/>
    </source>
</evidence>
<evidence type="ECO:0000256" key="5">
    <source>
        <dbReference type="ARBA" id="ARBA00022801"/>
    </source>
</evidence>
<dbReference type="InterPro" id="IPR029058">
    <property type="entry name" value="AB_hydrolase_fold"/>
</dbReference>
<dbReference type="Proteomes" id="UP000011083">
    <property type="component" value="Unassembled WGS sequence"/>
</dbReference>
<feature type="transmembrane region" description="Helical" evidence="10">
    <location>
        <begin position="623"/>
        <end position="645"/>
    </location>
</feature>
<evidence type="ECO:0000256" key="8">
    <source>
        <dbReference type="ARBA" id="ARBA00022989"/>
    </source>
</evidence>
<comment type="similarity">
    <text evidence="2 10">Belongs to the GPI inositol-deacylase family.</text>
</comment>
<reference evidence="13 14" key="1">
    <citation type="journal article" date="2013" name="Genome Biol.">
        <title>Genome of Acanthamoeba castellanii highlights extensive lateral gene transfer and early evolution of tyrosine kinase signaling.</title>
        <authorList>
            <person name="Clarke M."/>
            <person name="Lohan A.J."/>
            <person name="Liu B."/>
            <person name="Lagkouvardos I."/>
            <person name="Roy S."/>
            <person name="Zafar N."/>
            <person name="Bertelli C."/>
            <person name="Schilde C."/>
            <person name="Kianianmomeni A."/>
            <person name="Burglin T.R."/>
            <person name="Frech C."/>
            <person name="Turcotte B."/>
            <person name="Kopec K.O."/>
            <person name="Synnott J.M."/>
            <person name="Choo C."/>
            <person name="Paponov I."/>
            <person name="Finkler A."/>
            <person name="Soon Heng Tan C."/>
            <person name="Hutchins A.P."/>
            <person name="Weinmeier T."/>
            <person name="Rattei T."/>
            <person name="Chu J.S."/>
            <person name="Gimenez G."/>
            <person name="Irimia M."/>
            <person name="Rigden D.J."/>
            <person name="Fitzpatrick D.A."/>
            <person name="Lorenzo-Morales J."/>
            <person name="Bateman A."/>
            <person name="Chiu C.H."/>
            <person name="Tang P."/>
            <person name="Hegemann P."/>
            <person name="Fromm H."/>
            <person name="Raoult D."/>
            <person name="Greub G."/>
            <person name="Miranda-Saavedra D."/>
            <person name="Chen N."/>
            <person name="Nash P."/>
            <person name="Ginger M.L."/>
            <person name="Horn M."/>
            <person name="Schaap P."/>
            <person name="Caler L."/>
            <person name="Loftus B."/>
        </authorList>
    </citation>
    <scope>NUCLEOTIDE SEQUENCE [LARGE SCALE GENOMIC DNA]</scope>
    <source>
        <strain evidence="13 14">Neff</strain>
    </source>
</reference>
<feature type="transmembrane region" description="Helical" evidence="10">
    <location>
        <begin position="841"/>
        <end position="862"/>
    </location>
</feature>
<protein>
    <recommendedName>
        <fullName evidence="10">GPI inositol-deacylase</fullName>
        <ecNumber evidence="10">3.1.-.-</ecNumber>
    </recommendedName>
</protein>
<evidence type="ECO:0000256" key="1">
    <source>
        <dbReference type="ARBA" id="ARBA00004477"/>
    </source>
</evidence>
<feature type="domain" description="GPI inositol-deacylase PGAP1-like alpha/beta" evidence="12">
    <location>
        <begin position="105"/>
        <end position="324"/>
    </location>
</feature>
<evidence type="ECO:0000256" key="6">
    <source>
        <dbReference type="ARBA" id="ARBA00022824"/>
    </source>
</evidence>
<organism evidence="13 14">
    <name type="scientific">Acanthamoeba castellanii (strain ATCC 30010 / Neff)</name>
    <dbReference type="NCBI Taxonomy" id="1257118"/>
    <lineage>
        <taxon>Eukaryota</taxon>
        <taxon>Amoebozoa</taxon>
        <taxon>Discosea</taxon>
        <taxon>Longamoebia</taxon>
        <taxon>Centramoebida</taxon>
        <taxon>Acanthamoebidae</taxon>
        <taxon>Acanthamoeba</taxon>
    </lineage>
</organism>
<feature type="transmembrane region" description="Helical" evidence="10">
    <location>
        <begin position="868"/>
        <end position="887"/>
    </location>
</feature>
<comment type="subcellular location">
    <subcellularLocation>
        <location evidence="1">Endoplasmic reticulum membrane</location>
        <topology evidence="1">Multi-pass membrane protein</topology>
    </subcellularLocation>
</comment>
<dbReference type="GO" id="GO:0005789">
    <property type="term" value="C:endoplasmic reticulum membrane"/>
    <property type="evidence" value="ECO:0007669"/>
    <property type="project" value="UniProtKB-SubCell"/>
</dbReference>
<name>L8HCI6_ACACF</name>
<keyword evidence="9 10" id="KW-0472">Membrane</keyword>
<feature type="transmembrane region" description="Helical" evidence="10">
    <location>
        <begin position="787"/>
        <end position="807"/>
    </location>
</feature>
<keyword evidence="5 10" id="KW-0378">Hydrolase</keyword>
<feature type="transmembrane region" description="Helical" evidence="10">
    <location>
        <begin position="666"/>
        <end position="684"/>
    </location>
</feature>
<evidence type="ECO:0000256" key="3">
    <source>
        <dbReference type="ARBA" id="ARBA00022448"/>
    </source>
</evidence>
<feature type="transmembrane region" description="Helical" evidence="10">
    <location>
        <begin position="728"/>
        <end position="755"/>
    </location>
</feature>
<feature type="compositionally biased region" description="Acidic residues" evidence="11">
    <location>
        <begin position="971"/>
        <end position="981"/>
    </location>
</feature>
<keyword evidence="8 10" id="KW-1133">Transmembrane helix</keyword>
<dbReference type="GeneID" id="14924222"/>
<dbReference type="GO" id="GO:0050185">
    <property type="term" value="F:phosphatidylinositol deacylase activity"/>
    <property type="evidence" value="ECO:0007669"/>
    <property type="project" value="TreeGrafter"/>
</dbReference>
<dbReference type="InterPro" id="IPR012908">
    <property type="entry name" value="PGAP1-ab_dom-like"/>
</dbReference>